<feature type="transmembrane region" description="Helical" evidence="9">
    <location>
        <begin position="787"/>
        <end position="814"/>
    </location>
</feature>
<dbReference type="SUPFAM" id="SSF81665">
    <property type="entry name" value="Calcium ATPase, transmembrane domain M"/>
    <property type="match status" value="1"/>
</dbReference>
<dbReference type="InterPro" id="IPR001757">
    <property type="entry name" value="P_typ_ATPase"/>
</dbReference>
<dbReference type="InterPro" id="IPR059000">
    <property type="entry name" value="ATPase_P-type_domA"/>
</dbReference>
<dbReference type="InterPro" id="IPR018303">
    <property type="entry name" value="ATPase_P-typ_P_site"/>
</dbReference>
<dbReference type="PROSITE" id="PS00154">
    <property type="entry name" value="ATPASE_E1_E2"/>
    <property type="match status" value="1"/>
</dbReference>
<dbReference type="GO" id="GO:0036376">
    <property type="term" value="P:sodium ion export across plasma membrane"/>
    <property type="evidence" value="ECO:0007669"/>
    <property type="project" value="TreeGrafter"/>
</dbReference>
<keyword evidence="8 9" id="KW-0472">Membrane</keyword>
<dbReference type="SFLD" id="SFLDF00027">
    <property type="entry name" value="p-type_atpase"/>
    <property type="match status" value="1"/>
</dbReference>
<evidence type="ECO:0000256" key="1">
    <source>
        <dbReference type="ARBA" id="ARBA00004141"/>
    </source>
</evidence>
<dbReference type="Gene3D" id="1.20.1110.10">
    <property type="entry name" value="Calcium-transporting ATPase, transmembrane domain"/>
    <property type="match status" value="2"/>
</dbReference>
<dbReference type="PRINTS" id="PR00119">
    <property type="entry name" value="CATATPASE"/>
</dbReference>
<feature type="transmembrane region" description="Helical" evidence="9">
    <location>
        <begin position="74"/>
        <end position="90"/>
    </location>
</feature>
<dbReference type="InterPro" id="IPR044492">
    <property type="entry name" value="P_typ_ATPase_HD_dom"/>
</dbReference>
<dbReference type="GO" id="GO:0006883">
    <property type="term" value="P:intracellular sodium ion homeostasis"/>
    <property type="evidence" value="ECO:0007669"/>
    <property type="project" value="TreeGrafter"/>
</dbReference>
<dbReference type="AlphaFoldDB" id="A0A1Y6BKS3"/>
<organism evidence="11 12">
    <name type="scientific">Pseudogulbenkiania subflava DSM 22618</name>
    <dbReference type="NCBI Taxonomy" id="1123014"/>
    <lineage>
        <taxon>Bacteria</taxon>
        <taxon>Pseudomonadati</taxon>
        <taxon>Pseudomonadota</taxon>
        <taxon>Betaproteobacteria</taxon>
        <taxon>Neisseriales</taxon>
        <taxon>Chromobacteriaceae</taxon>
        <taxon>Pseudogulbenkiania</taxon>
    </lineage>
</organism>
<dbReference type="EMBL" id="FXAG01000004">
    <property type="protein sequence ID" value="SMF08611.1"/>
    <property type="molecule type" value="Genomic_DNA"/>
</dbReference>
<dbReference type="STRING" id="1123014.SAMN02745746_01204"/>
<evidence type="ECO:0000256" key="5">
    <source>
        <dbReference type="ARBA" id="ARBA00022840"/>
    </source>
</evidence>
<dbReference type="Pfam" id="PF00702">
    <property type="entry name" value="Hydrolase"/>
    <property type="match status" value="1"/>
</dbReference>
<keyword evidence="4" id="KW-0547">Nucleotide-binding</keyword>
<feature type="transmembrane region" description="Helical" evidence="9">
    <location>
        <begin position="237"/>
        <end position="258"/>
    </location>
</feature>
<dbReference type="InterPro" id="IPR023299">
    <property type="entry name" value="ATPase_P-typ_cyto_dom_N"/>
</dbReference>
<keyword evidence="3 9" id="KW-0812">Transmembrane</keyword>
<dbReference type="Gene3D" id="3.40.50.1000">
    <property type="entry name" value="HAD superfamily/HAD-like"/>
    <property type="match status" value="2"/>
</dbReference>
<evidence type="ECO:0000313" key="11">
    <source>
        <dbReference type="EMBL" id="SMF08611.1"/>
    </source>
</evidence>
<dbReference type="NCBIfam" id="TIGR01494">
    <property type="entry name" value="ATPase_P-type"/>
    <property type="match status" value="2"/>
</dbReference>
<dbReference type="PANTHER" id="PTHR43294:SF20">
    <property type="entry name" value="P-TYPE ATPASE"/>
    <property type="match status" value="1"/>
</dbReference>
<keyword evidence="7 9" id="KW-1133">Transmembrane helix</keyword>
<dbReference type="Gene3D" id="2.70.150.10">
    <property type="entry name" value="Calcium-transporting ATPase, cytoplasmic transduction domain A"/>
    <property type="match status" value="1"/>
</dbReference>
<dbReference type="InterPro" id="IPR006068">
    <property type="entry name" value="ATPase_P-typ_cation-transptr_C"/>
</dbReference>
<evidence type="ECO:0000259" key="10">
    <source>
        <dbReference type="SMART" id="SM00831"/>
    </source>
</evidence>
<keyword evidence="12" id="KW-1185">Reference proteome</keyword>
<dbReference type="Pfam" id="PF00690">
    <property type="entry name" value="Cation_ATPase_N"/>
    <property type="match status" value="1"/>
</dbReference>
<dbReference type="InterPro" id="IPR023298">
    <property type="entry name" value="ATPase_P-typ_TM_dom_sf"/>
</dbReference>
<dbReference type="GO" id="GO:0005391">
    <property type="term" value="F:P-type sodium:potassium-exchanging transporter activity"/>
    <property type="evidence" value="ECO:0007669"/>
    <property type="project" value="TreeGrafter"/>
</dbReference>
<gene>
    <name evidence="11" type="ORF">SAMN02745746_01204</name>
</gene>
<dbReference type="PRINTS" id="PR00120">
    <property type="entry name" value="HATPASE"/>
</dbReference>
<dbReference type="GO" id="GO:0005886">
    <property type="term" value="C:plasma membrane"/>
    <property type="evidence" value="ECO:0007669"/>
    <property type="project" value="TreeGrafter"/>
</dbReference>
<reference evidence="12" key="1">
    <citation type="submission" date="2017-04" db="EMBL/GenBank/DDBJ databases">
        <authorList>
            <person name="Varghese N."/>
            <person name="Submissions S."/>
        </authorList>
    </citation>
    <scope>NUCLEOTIDE SEQUENCE [LARGE SCALE GENOMIC DNA]</scope>
    <source>
        <strain evidence="12">DSM 22618</strain>
    </source>
</reference>
<evidence type="ECO:0000256" key="7">
    <source>
        <dbReference type="ARBA" id="ARBA00022989"/>
    </source>
</evidence>
<feature type="transmembrane region" description="Helical" evidence="9">
    <location>
        <begin position="820"/>
        <end position="839"/>
    </location>
</feature>
<evidence type="ECO:0000256" key="6">
    <source>
        <dbReference type="ARBA" id="ARBA00022967"/>
    </source>
</evidence>
<proteinExistence type="inferred from homology"/>
<evidence type="ECO:0000256" key="8">
    <source>
        <dbReference type="ARBA" id="ARBA00023136"/>
    </source>
</evidence>
<dbReference type="Proteomes" id="UP000192920">
    <property type="component" value="Unassembled WGS sequence"/>
</dbReference>
<dbReference type="GO" id="GO:1902600">
    <property type="term" value="P:proton transmembrane transport"/>
    <property type="evidence" value="ECO:0007669"/>
    <property type="project" value="TreeGrafter"/>
</dbReference>
<dbReference type="PANTHER" id="PTHR43294">
    <property type="entry name" value="SODIUM/POTASSIUM-TRANSPORTING ATPASE SUBUNIT ALPHA"/>
    <property type="match status" value="1"/>
</dbReference>
<dbReference type="InterPro" id="IPR023214">
    <property type="entry name" value="HAD_sf"/>
</dbReference>
<feature type="domain" description="Cation-transporting P-type ATPase N-terminal" evidence="10">
    <location>
        <begin position="1"/>
        <end position="70"/>
    </location>
</feature>
<dbReference type="SUPFAM" id="SSF81653">
    <property type="entry name" value="Calcium ATPase, transduction domain A"/>
    <property type="match status" value="1"/>
</dbReference>
<dbReference type="Pfam" id="PF00689">
    <property type="entry name" value="Cation_ATPase_C"/>
    <property type="match status" value="1"/>
</dbReference>
<dbReference type="SUPFAM" id="SSF81660">
    <property type="entry name" value="Metal cation-transporting ATPase, ATP-binding domain N"/>
    <property type="match status" value="1"/>
</dbReference>
<comment type="subcellular location">
    <subcellularLocation>
        <location evidence="1">Membrane</location>
        <topology evidence="1">Multi-pass membrane protein</topology>
    </subcellularLocation>
</comment>
<feature type="transmembrane region" description="Helical" evidence="9">
    <location>
        <begin position="264"/>
        <end position="292"/>
    </location>
</feature>
<dbReference type="InterPro" id="IPR004014">
    <property type="entry name" value="ATPase_P-typ_cation-transptr_N"/>
</dbReference>
<feature type="transmembrane region" description="Helical" evidence="9">
    <location>
        <begin position="724"/>
        <end position="745"/>
    </location>
</feature>
<dbReference type="RefSeq" id="WP_085275519.1">
    <property type="nucleotide sequence ID" value="NZ_FXAG01000004.1"/>
</dbReference>
<dbReference type="Gene3D" id="3.40.1110.10">
    <property type="entry name" value="Calcium-transporting ATPase, cytoplasmic domain N"/>
    <property type="match status" value="2"/>
</dbReference>
<dbReference type="GO" id="GO:0030007">
    <property type="term" value="P:intracellular potassium ion homeostasis"/>
    <property type="evidence" value="ECO:0007669"/>
    <property type="project" value="TreeGrafter"/>
</dbReference>
<keyword evidence="6" id="KW-1278">Translocase</keyword>
<feature type="transmembrane region" description="Helical" evidence="9">
    <location>
        <begin position="49"/>
        <end position="68"/>
    </location>
</feature>
<feature type="transmembrane region" description="Helical" evidence="9">
    <location>
        <begin position="647"/>
        <end position="671"/>
    </location>
</feature>
<comment type="similarity">
    <text evidence="2">Belongs to the cation transport ATPase (P-type) (TC 3.A.3) family. Type IIA subfamily.</text>
</comment>
<evidence type="ECO:0000256" key="9">
    <source>
        <dbReference type="SAM" id="Phobius"/>
    </source>
</evidence>
<dbReference type="SMART" id="SM00831">
    <property type="entry name" value="Cation_ATPase_N"/>
    <property type="match status" value="1"/>
</dbReference>
<dbReference type="InterPro" id="IPR008250">
    <property type="entry name" value="ATPase_P-typ_transduc_dom_A_sf"/>
</dbReference>
<sequence>MSPESPLAAANHGPDGLSDAEAAATLARVGPNTLFVEPRRTLWRLTCEILREPMFLLLLVAGSIYLLLGDVREALLLLGFVLVIVLMTVLQERRTERVLETLRELASPRAVVRRGGVQKTVAATELVPGDIVLIGEGDRVPADGELLMANELSLDESQLSGESVPVRKLAGLAGAGRGAGPGGDDTPFAYAGSQVVQGQGVMRVCATGLETELGKIGKMLGTIEQPISPLQQETRRFVRLLAIYGLVLSLVVLVLYGVTRGNWLAGLLAGITLAMGLLPQEFPVILTVFMALGARRLAHDRVLTRRLNAIETLGQTSVLCVDKTGTLTHNRMAVRQLYADGRSLVVDDALSTLDEPYHELLEYLILASEIDPIDPMERAFHRFGHSYLAGTEHLRPDWALTQEYELTPQLQAMSHGWTAPDRDYYPVASKGAPEAVFDLCHLPEAQCVQLLREVETLAEQGLRVLAVAKARHDGVEWPERQHDFDFEFLGLVGLADPVRTEVPEAIAQCREAGVRLVMITGDYPVTAQAVARQAGIDDALVVSGDRMEQLDDAALRDVVRQAEVFARVRPHQKLRLVEALKANGDVVAMTGDGVNDAPALRAAHIGIAMGRRGTQVAREAAALILLDDNFTAIVAAMRQGRRIYDNLVKAVTYVIAVHVPLIGLTVVPLLLGWPLLLAPAHVVFLELVIDPVGSIVFENEAAHPRVMRRPPRRVGEPLFSPRRLALSVWQGGVLFVGVLALYAAAMRLGSGTEAARSMAFQTLVMGNLGLVFRNRHRGALRQEQNRALWWVVGLTLAMLLLVTQLAPLAALFHFGPVTPWQYLYCLLAAGVIYLLAGWVRQSPDPIGY</sequence>
<evidence type="ECO:0000313" key="12">
    <source>
        <dbReference type="Proteomes" id="UP000192920"/>
    </source>
</evidence>
<dbReference type="GO" id="GO:0016887">
    <property type="term" value="F:ATP hydrolysis activity"/>
    <property type="evidence" value="ECO:0007669"/>
    <property type="project" value="InterPro"/>
</dbReference>
<dbReference type="Pfam" id="PF00122">
    <property type="entry name" value="E1-E2_ATPase"/>
    <property type="match status" value="1"/>
</dbReference>
<evidence type="ECO:0000256" key="4">
    <source>
        <dbReference type="ARBA" id="ARBA00022741"/>
    </source>
</evidence>
<dbReference type="GO" id="GO:0005524">
    <property type="term" value="F:ATP binding"/>
    <property type="evidence" value="ECO:0007669"/>
    <property type="project" value="UniProtKB-KW"/>
</dbReference>
<accession>A0A1Y6BKS3</accession>
<evidence type="ECO:0000256" key="2">
    <source>
        <dbReference type="ARBA" id="ARBA00005675"/>
    </source>
</evidence>
<dbReference type="InterPro" id="IPR050510">
    <property type="entry name" value="Cation_transp_ATPase_P-type"/>
</dbReference>
<dbReference type="GO" id="GO:1990573">
    <property type="term" value="P:potassium ion import across plasma membrane"/>
    <property type="evidence" value="ECO:0007669"/>
    <property type="project" value="TreeGrafter"/>
</dbReference>
<dbReference type="InterPro" id="IPR036412">
    <property type="entry name" value="HAD-like_sf"/>
</dbReference>
<keyword evidence="5" id="KW-0067">ATP-binding</keyword>
<dbReference type="SUPFAM" id="SSF56784">
    <property type="entry name" value="HAD-like"/>
    <property type="match status" value="1"/>
</dbReference>
<evidence type="ECO:0000256" key="3">
    <source>
        <dbReference type="ARBA" id="ARBA00022692"/>
    </source>
</evidence>
<protein>
    <submittedName>
        <fullName evidence="11">Ca2+-transporting ATPase</fullName>
    </submittedName>
</protein>
<dbReference type="SFLD" id="SFLDG00002">
    <property type="entry name" value="C1.7:_P-type_atpase_like"/>
    <property type="match status" value="1"/>
</dbReference>
<dbReference type="SFLD" id="SFLDS00003">
    <property type="entry name" value="Haloacid_Dehalogenase"/>
    <property type="match status" value="1"/>
</dbReference>
<name>A0A1Y6BKS3_9NEIS</name>